<keyword evidence="2" id="KW-0378">Hydrolase</keyword>
<organism evidence="2 3">
    <name type="scientific">Marinobacterium aestuariivivens</name>
    <dbReference type="NCBI Taxonomy" id="1698799"/>
    <lineage>
        <taxon>Bacteria</taxon>
        <taxon>Pseudomonadati</taxon>
        <taxon>Pseudomonadota</taxon>
        <taxon>Gammaproteobacteria</taxon>
        <taxon>Oceanospirillales</taxon>
        <taxon>Oceanospirillaceae</taxon>
        <taxon>Marinobacterium</taxon>
    </lineage>
</organism>
<reference evidence="3" key="1">
    <citation type="journal article" date="2019" name="Int. J. Syst. Evol. Microbiol.">
        <title>The Global Catalogue of Microorganisms (GCM) 10K type strain sequencing project: providing services to taxonomists for standard genome sequencing and annotation.</title>
        <authorList>
            <consortium name="The Broad Institute Genomics Platform"/>
            <consortium name="The Broad Institute Genome Sequencing Center for Infectious Disease"/>
            <person name="Wu L."/>
            <person name="Ma J."/>
        </authorList>
    </citation>
    <scope>NUCLEOTIDE SEQUENCE [LARGE SCALE GENOMIC DNA]</scope>
    <source>
        <strain evidence="3">NBRC 111756</strain>
    </source>
</reference>
<keyword evidence="3" id="KW-1185">Reference proteome</keyword>
<protein>
    <submittedName>
        <fullName evidence="2">GTP cyclohydrolase, FolE2/MptA family</fullName>
        <ecNumber evidence="2">3.5.4.-</ecNumber>
    </submittedName>
</protein>
<accession>A0ABW2A3E2</accession>
<feature type="region of interest" description="Disordered" evidence="1">
    <location>
        <begin position="103"/>
        <end position="142"/>
    </location>
</feature>
<proteinExistence type="predicted"/>
<dbReference type="EMBL" id="JBHSWE010000001">
    <property type="protein sequence ID" value="MFC6671950.1"/>
    <property type="molecule type" value="Genomic_DNA"/>
</dbReference>
<evidence type="ECO:0000256" key="1">
    <source>
        <dbReference type="SAM" id="MobiDB-lite"/>
    </source>
</evidence>
<dbReference type="Pfam" id="PF02649">
    <property type="entry name" value="GCHY-1"/>
    <property type="match status" value="1"/>
</dbReference>
<evidence type="ECO:0000313" key="3">
    <source>
        <dbReference type="Proteomes" id="UP001596422"/>
    </source>
</evidence>
<gene>
    <name evidence="2" type="ORF">ACFQDL_19195</name>
</gene>
<dbReference type="EC" id="3.5.4.-" evidence="2"/>
<evidence type="ECO:0000313" key="2">
    <source>
        <dbReference type="EMBL" id="MFC6671950.1"/>
    </source>
</evidence>
<dbReference type="InterPro" id="IPR003801">
    <property type="entry name" value="GTP_cyclohydrolase_FolE2/MptA"/>
</dbReference>
<dbReference type="GO" id="GO:0016787">
    <property type="term" value="F:hydrolase activity"/>
    <property type="evidence" value="ECO:0007669"/>
    <property type="project" value="UniProtKB-KW"/>
</dbReference>
<comment type="caution">
    <text evidence="2">The sequence shown here is derived from an EMBL/GenBank/DDBJ whole genome shotgun (WGS) entry which is preliminary data.</text>
</comment>
<sequence length="150" mass="15523">MNSALNLPLPDPDSSNLPPVGGNLDAVGMSGLALPFTLAVAERGEVPCQGAASFYVSLSDPHAKGIHMSRLYLLLDAFAGSTAVTPTSLRRFLEQALCSSRSKTAPASRSPRSTTGCSTRAVAGRHRTASAPLPRSGSGWPASTLFRLSG</sequence>
<feature type="compositionally biased region" description="Polar residues" evidence="1">
    <location>
        <begin position="103"/>
        <end position="118"/>
    </location>
</feature>
<name>A0ABW2A3E2_9GAMM</name>
<dbReference type="Proteomes" id="UP001596422">
    <property type="component" value="Unassembled WGS sequence"/>
</dbReference>
<dbReference type="RefSeq" id="WP_379913187.1">
    <property type="nucleotide sequence ID" value="NZ_JBHSWE010000001.1"/>
</dbReference>
<dbReference type="Gene3D" id="3.10.270.10">
    <property type="entry name" value="Urate Oxidase"/>
    <property type="match status" value="1"/>
</dbReference>